<evidence type="ECO:0000313" key="4">
    <source>
        <dbReference type="Proteomes" id="UP000290288"/>
    </source>
</evidence>
<organism evidence="3 4">
    <name type="scientific">Candolleomyces aberdarensis</name>
    <dbReference type="NCBI Taxonomy" id="2316362"/>
    <lineage>
        <taxon>Eukaryota</taxon>
        <taxon>Fungi</taxon>
        <taxon>Dikarya</taxon>
        <taxon>Basidiomycota</taxon>
        <taxon>Agaricomycotina</taxon>
        <taxon>Agaricomycetes</taxon>
        <taxon>Agaricomycetidae</taxon>
        <taxon>Agaricales</taxon>
        <taxon>Agaricineae</taxon>
        <taxon>Psathyrellaceae</taxon>
        <taxon>Candolleomyces</taxon>
    </lineage>
</organism>
<dbReference type="AlphaFoldDB" id="A0A4Q2DFZ7"/>
<dbReference type="Pfam" id="PF09994">
    <property type="entry name" value="T6SS_Tle1-like_cat"/>
    <property type="match status" value="1"/>
</dbReference>
<dbReference type="InterPro" id="IPR029058">
    <property type="entry name" value="AB_hydrolase_fold"/>
</dbReference>
<keyword evidence="4" id="KW-1185">Reference proteome</keyword>
<dbReference type="STRING" id="2316362.A0A4Q2DFZ7"/>
<gene>
    <name evidence="3" type="ORF">EST38_g7910</name>
</gene>
<evidence type="ECO:0000259" key="2">
    <source>
        <dbReference type="Pfam" id="PF09994"/>
    </source>
</evidence>
<dbReference type="PANTHER" id="PTHR33840">
    <property type="match status" value="1"/>
</dbReference>
<dbReference type="InterPro" id="IPR018712">
    <property type="entry name" value="Tle1-like_cat"/>
</dbReference>
<dbReference type="PANTHER" id="PTHR33840:SF2">
    <property type="entry name" value="TLE1 PHOSPHOLIPASE DOMAIN-CONTAINING PROTEIN"/>
    <property type="match status" value="1"/>
</dbReference>
<feature type="region of interest" description="Disordered" evidence="1">
    <location>
        <begin position="1"/>
        <end position="44"/>
    </location>
</feature>
<feature type="domain" description="T6SS Phospholipase effector Tle1-like catalytic" evidence="2">
    <location>
        <begin position="52"/>
        <end position="323"/>
    </location>
</feature>
<dbReference type="EMBL" id="SDEE01000301">
    <property type="protein sequence ID" value="RXW17941.1"/>
    <property type="molecule type" value="Genomic_DNA"/>
</dbReference>
<protein>
    <recommendedName>
        <fullName evidence="2">T6SS Phospholipase effector Tle1-like catalytic domain-containing protein</fullName>
    </recommendedName>
</protein>
<comment type="caution">
    <text evidence="3">The sequence shown here is derived from an EMBL/GenBank/DDBJ whole genome shotgun (WGS) entry which is preliminary data.</text>
</comment>
<proteinExistence type="predicted"/>
<dbReference type="Proteomes" id="UP000290288">
    <property type="component" value="Unassembled WGS sequence"/>
</dbReference>
<reference evidence="3 4" key="1">
    <citation type="submission" date="2019-01" db="EMBL/GenBank/DDBJ databases">
        <title>Draft genome sequence of Psathyrella aberdarensis IHI B618.</title>
        <authorList>
            <person name="Buettner E."/>
            <person name="Kellner H."/>
        </authorList>
    </citation>
    <scope>NUCLEOTIDE SEQUENCE [LARGE SCALE GENOMIC DNA]</scope>
    <source>
        <strain evidence="3 4">IHI B618</strain>
    </source>
</reference>
<dbReference type="OrthoDB" id="3162439at2759"/>
<accession>A0A4Q2DFZ7</accession>
<feature type="compositionally biased region" description="Basic and acidic residues" evidence="1">
    <location>
        <begin position="24"/>
        <end position="38"/>
    </location>
</feature>
<dbReference type="SUPFAM" id="SSF53474">
    <property type="entry name" value="alpha/beta-Hydrolases"/>
    <property type="match status" value="1"/>
</dbReference>
<evidence type="ECO:0000313" key="3">
    <source>
        <dbReference type="EMBL" id="RXW17941.1"/>
    </source>
</evidence>
<name>A0A4Q2DFZ7_9AGAR</name>
<sequence>MASSFYHTPEPSGSSTTETVVESSIDHTSKADRAEKPAHALPPVIPSAHQHRTLVLCFDGTGDQFDDDNSNIVQFVSLLKKDDRSKQLVYYQTGIGTYTGASQTVSARTSQIRKMFDTMFAHSIGAHIMGGYKFLMQNYISGDKIYIFGFSRGAYTARCLAGMLHKVGLLPASNTEQVPFAYTMYLKADKLGWRQSNQFKKAFAINVDVEFLGVWDTVGSIGFKPAGLPFASCKTFIKTFRHAVSLDERRAKFQVNLWNEPEPEDAELGIYDKDDEEDGKEKPETDVKEVWFAGCHCDVGGGSVRNGIHNSLARIPLRWMVREIFEAKTGILFVTKRLREIGLDPSTIYPVVLKRPEPLDVGENIIGEPSSKDRPFRPPMFSIFKTSLPPDDPPYVVGTEEEEELADALSPMYDQMTVSRFWGTLWRFVEFVPLPVRRQWKDEQGVWKWATRIRPNLFERRKVRWDTQRLKIHRSVKMRMDSKLSNGKKYEPGVITKRKRGWLYNLGVKLRLLDPAPVFVDLEWVE</sequence>
<evidence type="ECO:0000256" key="1">
    <source>
        <dbReference type="SAM" id="MobiDB-lite"/>
    </source>
</evidence>
<feature type="compositionally biased region" description="Low complexity" evidence="1">
    <location>
        <begin position="8"/>
        <end position="23"/>
    </location>
</feature>